<proteinExistence type="predicted"/>
<dbReference type="PANTHER" id="PTHR31206">
    <property type="entry name" value="LP10445P"/>
    <property type="match status" value="1"/>
</dbReference>
<name>A0A4W3KDJ7_CALMI</name>
<dbReference type="Pfam" id="PF14774">
    <property type="entry name" value="FAM177"/>
    <property type="match status" value="1"/>
</dbReference>
<dbReference type="OrthoDB" id="45963at2759"/>
<feature type="region of interest" description="Disordered" evidence="1">
    <location>
        <begin position="1"/>
        <end position="61"/>
    </location>
</feature>
<reference evidence="3" key="2">
    <citation type="journal article" date="2007" name="PLoS Biol.">
        <title>Survey sequencing and comparative analysis of the elephant shark (Callorhinchus milii) genome.</title>
        <authorList>
            <person name="Venkatesh B."/>
            <person name="Kirkness E.F."/>
            <person name="Loh Y.H."/>
            <person name="Halpern A.L."/>
            <person name="Lee A.P."/>
            <person name="Johnson J."/>
            <person name="Dandona N."/>
            <person name="Viswanathan L.D."/>
            <person name="Tay A."/>
            <person name="Venter J.C."/>
            <person name="Strausberg R.L."/>
            <person name="Brenner S."/>
        </authorList>
    </citation>
    <scope>NUCLEOTIDE SEQUENCE [LARGE SCALE GENOMIC DNA]</scope>
</reference>
<dbReference type="Proteomes" id="UP000314986">
    <property type="component" value="Unassembled WGS sequence"/>
</dbReference>
<evidence type="ECO:0000313" key="2">
    <source>
        <dbReference type="Ensembl" id="ENSCMIP00000043835.1"/>
    </source>
</evidence>
<accession>A0A4W3KDJ7</accession>
<gene>
    <name evidence="2" type="primary">LOC103181639</name>
</gene>
<sequence>MESDIQRIVPREGSLQEVETEDSKARNKEPQRIIHFANGETMEEYSTDEEIEEEQKATDPVNPSELPWRWFLWFWVTQVARISLFTCDFLGEKLASLLGLTSAKYQYAIDEYHTVQNQIKEEDEDGEEMASIENPEMNHEKRPLPLHSVEYGTITEGEKLRDGSDLVNQRAVAFINEAVEADIESSHQKGEDSKE</sequence>
<dbReference type="AlphaFoldDB" id="A0A4W3KDJ7"/>
<dbReference type="GeneTree" id="ENSGT00390000006681"/>
<evidence type="ECO:0000313" key="3">
    <source>
        <dbReference type="Proteomes" id="UP000314986"/>
    </source>
</evidence>
<dbReference type="InterPro" id="IPR028260">
    <property type="entry name" value="FAM177"/>
</dbReference>
<dbReference type="KEGG" id="cmk:103181639"/>
<reference evidence="2" key="4">
    <citation type="submission" date="2025-08" db="UniProtKB">
        <authorList>
            <consortium name="Ensembl"/>
        </authorList>
    </citation>
    <scope>IDENTIFICATION</scope>
</reference>
<reference evidence="3" key="3">
    <citation type="journal article" date="2014" name="Nature">
        <title>Elephant shark genome provides unique insights into gnathostome evolution.</title>
        <authorList>
            <consortium name="International Elephant Shark Genome Sequencing Consortium"/>
            <person name="Venkatesh B."/>
            <person name="Lee A.P."/>
            <person name="Ravi V."/>
            <person name="Maurya A.K."/>
            <person name="Lian M.M."/>
            <person name="Swann J.B."/>
            <person name="Ohta Y."/>
            <person name="Flajnik M.F."/>
            <person name="Sutoh Y."/>
            <person name="Kasahara M."/>
            <person name="Hoon S."/>
            <person name="Gangu V."/>
            <person name="Roy S.W."/>
            <person name="Irimia M."/>
            <person name="Korzh V."/>
            <person name="Kondrychyn I."/>
            <person name="Lim Z.W."/>
            <person name="Tay B.H."/>
            <person name="Tohari S."/>
            <person name="Kong K.W."/>
            <person name="Ho S."/>
            <person name="Lorente-Galdos B."/>
            <person name="Quilez J."/>
            <person name="Marques-Bonet T."/>
            <person name="Raney B.J."/>
            <person name="Ingham P.W."/>
            <person name="Tay A."/>
            <person name="Hillier L.W."/>
            <person name="Minx P."/>
            <person name="Boehm T."/>
            <person name="Wilson R.K."/>
            <person name="Brenner S."/>
            <person name="Warren W.C."/>
        </authorList>
    </citation>
    <scope>NUCLEOTIDE SEQUENCE [LARGE SCALE GENOMIC DNA]</scope>
</reference>
<protein>
    <submittedName>
        <fullName evidence="2">BRO1 domain and CAAX motif containing</fullName>
    </submittedName>
</protein>
<reference evidence="3" key="1">
    <citation type="journal article" date="2006" name="Science">
        <title>Ancient noncoding elements conserved in the human genome.</title>
        <authorList>
            <person name="Venkatesh B."/>
            <person name="Kirkness E.F."/>
            <person name="Loh Y.H."/>
            <person name="Halpern A.L."/>
            <person name="Lee A.P."/>
            <person name="Johnson J."/>
            <person name="Dandona N."/>
            <person name="Viswanathan L.D."/>
            <person name="Tay A."/>
            <person name="Venter J.C."/>
            <person name="Strausberg R.L."/>
            <person name="Brenner S."/>
        </authorList>
    </citation>
    <scope>NUCLEOTIDE SEQUENCE [LARGE SCALE GENOMIC DNA]</scope>
</reference>
<feature type="compositionally biased region" description="Basic and acidic residues" evidence="1">
    <location>
        <begin position="21"/>
        <end position="32"/>
    </location>
</feature>
<dbReference type="Ensembl" id="ENSCMIT00000044460.1">
    <property type="protein sequence ID" value="ENSCMIP00000043835.1"/>
    <property type="gene ID" value="ENSCMIG00000018134.1"/>
</dbReference>
<feature type="compositionally biased region" description="Acidic residues" evidence="1">
    <location>
        <begin position="41"/>
        <end position="53"/>
    </location>
</feature>
<dbReference type="PANTHER" id="PTHR31206:SF9">
    <property type="entry name" value="PROTEIN FAM177B"/>
    <property type="match status" value="1"/>
</dbReference>
<reference evidence="2" key="5">
    <citation type="submission" date="2025-09" db="UniProtKB">
        <authorList>
            <consortium name="Ensembl"/>
        </authorList>
    </citation>
    <scope>IDENTIFICATION</scope>
</reference>
<dbReference type="GeneID" id="103181639"/>
<keyword evidence="3" id="KW-1185">Reference proteome</keyword>
<evidence type="ECO:0000256" key="1">
    <source>
        <dbReference type="SAM" id="MobiDB-lite"/>
    </source>
</evidence>
<organism evidence="2 3">
    <name type="scientific">Callorhinchus milii</name>
    <name type="common">Ghost shark</name>
    <dbReference type="NCBI Taxonomy" id="7868"/>
    <lineage>
        <taxon>Eukaryota</taxon>
        <taxon>Metazoa</taxon>
        <taxon>Chordata</taxon>
        <taxon>Craniata</taxon>
        <taxon>Vertebrata</taxon>
        <taxon>Chondrichthyes</taxon>
        <taxon>Holocephali</taxon>
        <taxon>Chimaeriformes</taxon>
        <taxon>Callorhinchidae</taxon>
        <taxon>Callorhinchus</taxon>
    </lineage>
</organism>